<dbReference type="Gene3D" id="3.30.200.20">
    <property type="entry name" value="Phosphorylase Kinase, domain 1"/>
    <property type="match status" value="1"/>
</dbReference>
<proteinExistence type="predicted"/>
<evidence type="ECO:0000256" key="3">
    <source>
        <dbReference type="ARBA" id="ARBA00022777"/>
    </source>
</evidence>
<dbReference type="AlphaFoldDB" id="A0A5N6ZGE1"/>
<dbReference type="InterPro" id="IPR011009">
    <property type="entry name" value="Kinase-like_dom_sf"/>
</dbReference>
<evidence type="ECO:0000313" key="6">
    <source>
        <dbReference type="EMBL" id="KAE8356734.1"/>
    </source>
</evidence>
<keyword evidence="7" id="KW-1185">Reference proteome</keyword>
<keyword evidence="4" id="KW-0067">ATP-binding</keyword>
<accession>A0A5N6ZGE1</accession>
<feature type="domain" description="Protein kinase" evidence="5">
    <location>
        <begin position="123"/>
        <end position="390"/>
    </location>
</feature>
<dbReference type="Gene3D" id="1.10.510.10">
    <property type="entry name" value="Transferase(Phosphotransferase) domain 1"/>
    <property type="match status" value="1"/>
</dbReference>
<keyword evidence="3 6" id="KW-0418">Kinase</keyword>
<dbReference type="PANTHER" id="PTHR44329:SF288">
    <property type="entry name" value="MITOGEN-ACTIVATED PROTEIN KINASE KINASE KINASE 20"/>
    <property type="match status" value="1"/>
</dbReference>
<organism evidence="6 7">
    <name type="scientific">Aspergillus coremiiformis</name>
    <dbReference type="NCBI Taxonomy" id="138285"/>
    <lineage>
        <taxon>Eukaryota</taxon>
        <taxon>Fungi</taxon>
        <taxon>Dikarya</taxon>
        <taxon>Ascomycota</taxon>
        <taxon>Pezizomycotina</taxon>
        <taxon>Eurotiomycetes</taxon>
        <taxon>Eurotiomycetidae</taxon>
        <taxon>Eurotiales</taxon>
        <taxon>Aspergillaceae</taxon>
        <taxon>Aspergillus</taxon>
        <taxon>Aspergillus subgen. Circumdati</taxon>
    </lineage>
</organism>
<dbReference type="SUPFAM" id="SSF56112">
    <property type="entry name" value="Protein kinase-like (PK-like)"/>
    <property type="match status" value="1"/>
</dbReference>
<dbReference type="OrthoDB" id="4062651at2759"/>
<dbReference type="InterPro" id="IPR051681">
    <property type="entry name" value="Ser/Thr_Kinases-Pseudokinases"/>
</dbReference>
<evidence type="ECO:0000313" key="7">
    <source>
        <dbReference type="Proteomes" id="UP000327118"/>
    </source>
</evidence>
<dbReference type="EMBL" id="ML739035">
    <property type="protein sequence ID" value="KAE8356734.1"/>
    <property type="molecule type" value="Genomic_DNA"/>
</dbReference>
<evidence type="ECO:0000256" key="4">
    <source>
        <dbReference type="ARBA" id="ARBA00022840"/>
    </source>
</evidence>
<evidence type="ECO:0000256" key="1">
    <source>
        <dbReference type="ARBA" id="ARBA00022679"/>
    </source>
</evidence>
<sequence>MSPAHLEFKLYSENQDFLAQGKTESNSRSQTLIYYAEDNRWWIKVAVIGTIANLLDNGQIQQASKRQRRMLFQDLVRRINYEPLPLIADTVTELILEGDTAATGQNPAVGLVGTSGTMEILNISLKYKIREDPLRVVYPASADYPCFRKIHDEELTRDTEISDGVLRVYHNGVRYILKIVNRPLYEPRDTSVFRKELENLQYFAGVPNSVQAEGVAVSTNPYMTSSGSDGPLVVTGILLRACSEGSLREVLAENRVAQYAWKKWPVQIGTALNRFHEAKKTHMDMKPSNIVIDGGGNAVVIDISGIGGITREWCSPEIQDEASPFDLSFEQRRLNDIWAYGKLLSEIVLHVRDGPFVNSLKHVAECLMEDNLKSRMSLPEGISRLQGTDR</sequence>
<dbReference type="PROSITE" id="PS50011">
    <property type="entry name" value="PROTEIN_KINASE_DOM"/>
    <property type="match status" value="1"/>
</dbReference>
<dbReference type="Pfam" id="PF00069">
    <property type="entry name" value="Pkinase"/>
    <property type="match status" value="1"/>
</dbReference>
<dbReference type="GO" id="GO:0005524">
    <property type="term" value="F:ATP binding"/>
    <property type="evidence" value="ECO:0007669"/>
    <property type="project" value="UniProtKB-KW"/>
</dbReference>
<dbReference type="GO" id="GO:0004674">
    <property type="term" value="F:protein serine/threonine kinase activity"/>
    <property type="evidence" value="ECO:0007669"/>
    <property type="project" value="TreeGrafter"/>
</dbReference>
<reference evidence="7" key="1">
    <citation type="submission" date="2019-04" db="EMBL/GenBank/DDBJ databases">
        <title>Friends and foes A comparative genomics studyof 23 Aspergillus species from section Flavi.</title>
        <authorList>
            <consortium name="DOE Joint Genome Institute"/>
            <person name="Kjaerbolling I."/>
            <person name="Vesth T."/>
            <person name="Frisvad J.C."/>
            <person name="Nybo J.L."/>
            <person name="Theobald S."/>
            <person name="Kildgaard S."/>
            <person name="Isbrandt T."/>
            <person name="Kuo A."/>
            <person name="Sato A."/>
            <person name="Lyhne E.K."/>
            <person name="Kogle M.E."/>
            <person name="Wiebenga A."/>
            <person name="Kun R.S."/>
            <person name="Lubbers R.J."/>
            <person name="Makela M.R."/>
            <person name="Barry K."/>
            <person name="Chovatia M."/>
            <person name="Clum A."/>
            <person name="Daum C."/>
            <person name="Haridas S."/>
            <person name="He G."/>
            <person name="LaButti K."/>
            <person name="Lipzen A."/>
            <person name="Mondo S."/>
            <person name="Riley R."/>
            <person name="Salamov A."/>
            <person name="Simmons B.A."/>
            <person name="Magnuson J.K."/>
            <person name="Henrissat B."/>
            <person name="Mortensen U.H."/>
            <person name="Larsen T.O."/>
            <person name="Devries R.P."/>
            <person name="Grigoriev I.V."/>
            <person name="Machida M."/>
            <person name="Baker S.E."/>
            <person name="Andersen M.R."/>
        </authorList>
    </citation>
    <scope>NUCLEOTIDE SEQUENCE [LARGE SCALE GENOMIC DNA]</scope>
    <source>
        <strain evidence="7">CBS 553.77</strain>
    </source>
</reference>
<name>A0A5N6ZGE1_9EURO</name>
<protein>
    <submittedName>
        <fullName evidence="6">Kinase-like domain-containing protein</fullName>
    </submittedName>
</protein>
<dbReference type="InterPro" id="IPR000719">
    <property type="entry name" value="Prot_kinase_dom"/>
</dbReference>
<keyword evidence="1" id="KW-0808">Transferase</keyword>
<evidence type="ECO:0000256" key="2">
    <source>
        <dbReference type="ARBA" id="ARBA00022741"/>
    </source>
</evidence>
<keyword evidence="2" id="KW-0547">Nucleotide-binding</keyword>
<dbReference type="PANTHER" id="PTHR44329">
    <property type="entry name" value="SERINE/THREONINE-PROTEIN KINASE TNNI3K-RELATED"/>
    <property type="match status" value="1"/>
</dbReference>
<gene>
    <name evidence="6" type="ORF">BDV28DRAFT_163758</name>
</gene>
<evidence type="ECO:0000259" key="5">
    <source>
        <dbReference type="PROSITE" id="PS50011"/>
    </source>
</evidence>
<dbReference type="SMART" id="SM00220">
    <property type="entry name" value="S_TKc"/>
    <property type="match status" value="1"/>
</dbReference>
<dbReference type="Proteomes" id="UP000327118">
    <property type="component" value="Unassembled WGS sequence"/>
</dbReference>